<dbReference type="EMBL" id="AP022581">
    <property type="protein sequence ID" value="BBX96892.1"/>
    <property type="molecule type" value="Genomic_DNA"/>
</dbReference>
<accession>A0A7I7NJR2</accession>
<dbReference type="KEGG" id="mlj:MLAC_21860"/>
<keyword evidence="3" id="KW-1185">Reference proteome</keyword>
<proteinExistence type="predicted"/>
<reference evidence="2 3" key="1">
    <citation type="journal article" date="2019" name="Emerg. Microbes Infect.">
        <title>Comprehensive subspecies identification of 175 nontuberculous mycobacteria species based on 7547 genomic profiles.</title>
        <authorList>
            <person name="Matsumoto Y."/>
            <person name="Kinjo T."/>
            <person name="Motooka D."/>
            <person name="Nabeya D."/>
            <person name="Jung N."/>
            <person name="Uechi K."/>
            <person name="Horii T."/>
            <person name="Iida T."/>
            <person name="Fujita J."/>
            <person name="Nakamura S."/>
        </authorList>
    </citation>
    <scope>NUCLEOTIDE SEQUENCE [LARGE SCALE GENOMIC DNA]</scope>
    <source>
        <strain evidence="2 3">JCM 15657</strain>
    </source>
</reference>
<evidence type="ECO:0000256" key="1">
    <source>
        <dbReference type="SAM" id="Phobius"/>
    </source>
</evidence>
<keyword evidence="1" id="KW-0812">Transmembrane</keyword>
<protein>
    <submittedName>
        <fullName evidence="2">Uncharacterized protein</fullName>
    </submittedName>
</protein>
<keyword evidence="1" id="KW-0472">Membrane</keyword>
<keyword evidence="1" id="KW-1133">Transmembrane helix</keyword>
<dbReference type="Proteomes" id="UP000466396">
    <property type="component" value="Chromosome"/>
</dbReference>
<gene>
    <name evidence="2" type="ORF">MLAC_21860</name>
</gene>
<name>A0A7I7NJR2_9MYCO</name>
<sequence length="52" mass="5924">MTLPVAVLALLKGKLWTGLLGMFIVVLLVIGAIRLSRPHVPWARWRYTRQPD</sequence>
<dbReference type="AlphaFoldDB" id="A0A7I7NJR2"/>
<evidence type="ECO:0000313" key="2">
    <source>
        <dbReference type="EMBL" id="BBX96892.1"/>
    </source>
</evidence>
<evidence type="ECO:0000313" key="3">
    <source>
        <dbReference type="Proteomes" id="UP000466396"/>
    </source>
</evidence>
<organism evidence="2 3">
    <name type="scientific">Mycobacterium lacus</name>
    <dbReference type="NCBI Taxonomy" id="169765"/>
    <lineage>
        <taxon>Bacteria</taxon>
        <taxon>Bacillati</taxon>
        <taxon>Actinomycetota</taxon>
        <taxon>Actinomycetes</taxon>
        <taxon>Mycobacteriales</taxon>
        <taxon>Mycobacteriaceae</taxon>
        <taxon>Mycobacterium</taxon>
    </lineage>
</organism>
<feature type="transmembrane region" description="Helical" evidence="1">
    <location>
        <begin position="15"/>
        <end position="36"/>
    </location>
</feature>